<proteinExistence type="inferred from homology"/>
<dbReference type="Pfam" id="PF00582">
    <property type="entry name" value="Usp"/>
    <property type="match status" value="1"/>
</dbReference>
<evidence type="ECO:0000313" key="4">
    <source>
        <dbReference type="Proteomes" id="UP000494122"/>
    </source>
</evidence>
<evidence type="ECO:0000259" key="2">
    <source>
        <dbReference type="Pfam" id="PF00582"/>
    </source>
</evidence>
<dbReference type="Gene3D" id="3.40.50.12370">
    <property type="match status" value="1"/>
</dbReference>
<name>A0A2M9GWK8_9BURK</name>
<dbReference type="AlphaFoldDB" id="A0A2M9GWK8"/>
<dbReference type="Proteomes" id="UP000494122">
    <property type="component" value="Unassembled WGS sequence"/>
</dbReference>
<dbReference type="CDD" id="cd00293">
    <property type="entry name" value="USP-like"/>
    <property type="match status" value="1"/>
</dbReference>
<comment type="similarity">
    <text evidence="1">Belongs to the universal stress protein A family.</text>
</comment>
<feature type="domain" description="UspA" evidence="2">
    <location>
        <begin position="190"/>
        <end position="274"/>
    </location>
</feature>
<protein>
    <recommendedName>
        <fullName evidence="2">UspA domain-containing protein</fullName>
    </recommendedName>
</protein>
<dbReference type="PANTHER" id="PTHR46268">
    <property type="entry name" value="STRESS RESPONSE PROTEIN NHAX"/>
    <property type="match status" value="1"/>
</dbReference>
<dbReference type="RefSeq" id="WP_059270481.1">
    <property type="nucleotide sequence ID" value="NZ_CADIJL010000013.1"/>
</dbReference>
<reference evidence="3 4" key="1">
    <citation type="submission" date="2020-04" db="EMBL/GenBank/DDBJ databases">
        <authorList>
            <person name="De Canck E."/>
        </authorList>
    </citation>
    <scope>NUCLEOTIDE SEQUENCE [LARGE SCALE GENOMIC DNA]</scope>
    <source>
        <strain evidence="3 4">LMG 3328</strain>
    </source>
</reference>
<dbReference type="InterPro" id="IPR006016">
    <property type="entry name" value="UspA"/>
</dbReference>
<gene>
    <name evidence="3" type="ORF">LMG3328_03937</name>
</gene>
<dbReference type="PANTHER" id="PTHR46268:SF15">
    <property type="entry name" value="UNIVERSAL STRESS PROTEIN HP_0031"/>
    <property type="match status" value="1"/>
</dbReference>
<dbReference type="SUPFAM" id="SSF52402">
    <property type="entry name" value="Adenine nucleotide alpha hydrolases-like"/>
    <property type="match status" value="2"/>
</dbReference>
<sequence>MFRRIAVHLDNGVDCRRRIDIALRMAKAHDAHLTGIFASHMQPGYFYDEGGLWARSMEIIKEINTKGRAATQQAFSQAAAQAGVAISWRQGDDAPADCLARHARYSDVVIVSQENGYDIEAATGDDFVPQTLLAAGRPVIVLPTAGTFETIGIRALYCWNRGREAARALADAAPMLRSAVALRVLTLQGAEEDPERQAAYEDLAAYCASHGFPPLESETRDAREAGIGDAILDAAADFGADLIVMGAYGHSRARQWILGGATRSLLSAMTVPVLFSH</sequence>
<evidence type="ECO:0000313" key="3">
    <source>
        <dbReference type="EMBL" id="CAB3893956.1"/>
    </source>
</evidence>
<organism evidence="3 4">
    <name type="scientific">Achromobacter ruhlandii</name>
    <dbReference type="NCBI Taxonomy" id="72557"/>
    <lineage>
        <taxon>Bacteria</taxon>
        <taxon>Pseudomonadati</taxon>
        <taxon>Pseudomonadota</taxon>
        <taxon>Betaproteobacteria</taxon>
        <taxon>Burkholderiales</taxon>
        <taxon>Alcaligenaceae</taxon>
        <taxon>Achromobacter</taxon>
    </lineage>
</organism>
<evidence type="ECO:0000256" key="1">
    <source>
        <dbReference type="ARBA" id="ARBA00008791"/>
    </source>
</evidence>
<dbReference type="EMBL" id="CADILE010000012">
    <property type="protein sequence ID" value="CAB3893956.1"/>
    <property type="molecule type" value="Genomic_DNA"/>
</dbReference>
<accession>A0A2M9GWK8</accession>